<feature type="compositionally biased region" description="Polar residues" evidence="1">
    <location>
        <begin position="63"/>
        <end position="89"/>
    </location>
</feature>
<dbReference type="Proteomes" id="UP000693970">
    <property type="component" value="Unassembled WGS sequence"/>
</dbReference>
<feature type="region of interest" description="Disordered" evidence="1">
    <location>
        <begin position="59"/>
        <end position="297"/>
    </location>
</feature>
<feature type="compositionally biased region" description="Basic and acidic residues" evidence="1">
    <location>
        <begin position="25"/>
        <end position="38"/>
    </location>
</feature>
<evidence type="ECO:0000313" key="2">
    <source>
        <dbReference type="EMBL" id="KAG7357062.1"/>
    </source>
</evidence>
<feature type="compositionally biased region" description="Low complexity" evidence="1">
    <location>
        <begin position="214"/>
        <end position="229"/>
    </location>
</feature>
<comment type="caution">
    <text evidence="2">The sequence shown here is derived from an EMBL/GenBank/DDBJ whole genome shotgun (WGS) entry which is preliminary data.</text>
</comment>
<dbReference type="AlphaFoldDB" id="A0A9K3L7R1"/>
<sequence>MEESCSIRNTMTSPDGRKKKSYLNSRDRQRGVTVKRASDVKDSISKFLDTAQHEDSIFDVGTGTETDQNNGFTISTHGRQTGGQKSRVPSRSDRLSNIFPISPMDDRFTSKREMPFDRRTSLRKSPSQTKPKMRRKDPKRRPVSSEEVAVGDDDDDDDGLESFAVDDDDDVSLSSDEYGGRSRTSNRPTHQNNSAGPLHMARPNPPSRTVSANSRLDSLVSSSRLPPRRAQSLKSGQMRRRNSISGLASGLGTIDRNSRVSSNRNKHRSRSSLSRNDDDCDSVTSGMSIASTRSRRNTGLEGGALNAFLGDEAMVRNASRGKEFYSGATVASSSADEQFLRDRKARQDLILDVAQKERWRFEEQSREKDEMTEMLNDTPGAAYDDDSDGDSLHFGKKKGIMGNLKRAVRKSAKITKSGAKGTVNVVKDPKRAAKKVGDFAKDVGKETTKMVLDPSLAAKRTAKGVKDTVKLTTKVTNTVAKGSYGMTKSIAKTGVKGTSMVVGKTIDGVVYGATGLFIKKDGATEGSEYEEYDPSVLTNRRRRDTLVDRFVEDKDEEKKDREVEALRSSGIPARTPDILAPTINIGGGGGSWDV</sequence>
<feature type="compositionally biased region" description="Polar residues" evidence="1">
    <location>
        <begin position="182"/>
        <end position="195"/>
    </location>
</feature>
<feature type="compositionally biased region" description="Basic residues" evidence="1">
    <location>
        <begin position="131"/>
        <end position="142"/>
    </location>
</feature>
<evidence type="ECO:0000256" key="1">
    <source>
        <dbReference type="SAM" id="MobiDB-lite"/>
    </source>
</evidence>
<feature type="region of interest" description="Disordered" evidence="1">
    <location>
        <begin position="1"/>
        <end position="38"/>
    </location>
</feature>
<evidence type="ECO:0008006" key="4">
    <source>
        <dbReference type="Google" id="ProtNLM"/>
    </source>
</evidence>
<name>A0A9K3L7R1_9STRA</name>
<protein>
    <recommendedName>
        <fullName evidence="4">Senescence domain-containing protein</fullName>
    </recommendedName>
</protein>
<gene>
    <name evidence="2" type="ORF">IV203_001750</name>
</gene>
<proteinExistence type="predicted"/>
<feature type="compositionally biased region" description="Polar residues" evidence="1">
    <location>
        <begin position="283"/>
        <end position="292"/>
    </location>
</feature>
<feature type="compositionally biased region" description="Basic and acidic residues" evidence="1">
    <location>
        <begin position="104"/>
        <end position="120"/>
    </location>
</feature>
<reference evidence="2" key="1">
    <citation type="journal article" date="2021" name="Sci. Rep.">
        <title>Diploid genomic architecture of Nitzschia inconspicua, an elite biomass production diatom.</title>
        <authorList>
            <person name="Oliver A."/>
            <person name="Podell S."/>
            <person name="Pinowska A."/>
            <person name="Traller J.C."/>
            <person name="Smith S.R."/>
            <person name="McClure R."/>
            <person name="Beliaev A."/>
            <person name="Bohutskyi P."/>
            <person name="Hill E.A."/>
            <person name="Rabines A."/>
            <person name="Zheng H."/>
            <person name="Allen L.Z."/>
            <person name="Kuo A."/>
            <person name="Grigoriev I.V."/>
            <person name="Allen A.E."/>
            <person name="Hazlebeck D."/>
            <person name="Allen E.E."/>
        </authorList>
    </citation>
    <scope>NUCLEOTIDE SEQUENCE</scope>
    <source>
        <strain evidence="2">Hildebrandi</strain>
    </source>
</reference>
<organism evidence="2 3">
    <name type="scientific">Nitzschia inconspicua</name>
    <dbReference type="NCBI Taxonomy" id="303405"/>
    <lineage>
        <taxon>Eukaryota</taxon>
        <taxon>Sar</taxon>
        <taxon>Stramenopiles</taxon>
        <taxon>Ochrophyta</taxon>
        <taxon>Bacillariophyta</taxon>
        <taxon>Bacillariophyceae</taxon>
        <taxon>Bacillariophycidae</taxon>
        <taxon>Bacillariales</taxon>
        <taxon>Bacillariaceae</taxon>
        <taxon>Nitzschia</taxon>
    </lineage>
</organism>
<reference evidence="2" key="2">
    <citation type="submission" date="2021-04" db="EMBL/GenBank/DDBJ databases">
        <authorList>
            <person name="Podell S."/>
        </authorList>
    </citation>
    <scope>NUCLEOTIDE SEQUENCE</scope>
    <source>
        <strain evidence="2">Hildebrandi</strain>
    </source>
</reference>
<accession>A0A9K3L7R1</accession>
<feature type="compositionally biased region" description="Polar residues" evidence="1">
    <location>
        <begin position="1"/>
        <end position="13"/>
    </location>
</feature>
<dbReference type="OrthoDB" id="56536at2759"/>
<feature type="compositionally biased region" description="Acidic residues" evidence="1">
    <location>
        <begin position="149"/>
        <end position="171"/>
    </location>
</feature>
<evidence type="ECO:0000313" key="3">
    <source>
        <dbReference type="Proteomes" id="UP000693970"/>
    </source>
</evidence>
<keyword evidence="3" id="KW-1185">Reference proteome</keyword>
<dbReference type="EMBL" id="JAGRRH010000015">
    <property type="protein sequence ID" value="KAG7357062.1"/>
    <property type="molecule type" value="Genomic_DNA"/>
</dbReference>